<sequence length="149" mass="16611">MHLLQVYSNPAPGVVSPQELIFRSTSRRRPQDTRATLRRARQLRANETELLVTHYLAVRNIRIVAREFQVSRTTVARILTEHGIDASRKMTGDQISVAAELYDQGLSSAAIGQRLGFDNHTILKALRNCGVAIRRAASPRQKDHTGGVT</sequence>
<reference evidence="1" key="1">
    <citation type="submission" date="2020-05" db="EMBL/GenBank/DDBJ databases">
        <authorList>
            <person name="Chiriac C."/>
            <person name="Salcher M."/>
            <person name="Ghai R."/>
            <person name="Kavagutti S V."/>
        </authorList>
    </citation>
    <scope>NUCLEOTIDE SEQUENCE</scope>
</reference>
<gene>
    <name evidence="1" type="ORF">UFOPK3364_00278</name>
</gene>
<proteinExistence type="predicted"/>
<name>A0A6J7CUQ5_9ZZZZ</name>
<organism evidence="1">
    <name type="scientific">freshwater metagenome</name>
    <dbReference type="NCBI Taxonomy" id="449393"/>
    <lineage>
        <taxon>unclassified sequences</taxon>
        <taxon>metagenomes</taxon>
        <taxon>ecological metagenomes</taxon>
    </lineage>
</organism>
<protein>
    <submittedName>
        <fullName evidence="1">Unannotated protein</fullName>
    </submittedName>
</protein>
<accession>A0A6J7CUQ5</accession>
<dbReference type="EMBL" id="CAFBLO010000015">
    <property type="protein sequence ID" value="CAB4861621.1"/>
    <property type="molecule type" value="Genomic_DNA"/>
</dbReference>
<dbReference type="Gene3D" id="1.10.10.60">
    <property type="entry name" value="Homeodomain-like"/>
    <property type="match status" value="1"/>
</dbReference>
<evidence type="ECO:0000313" key="1">
    <source>
        <dbReference type="EMBL" id="CAB4861621.1"/>
    </source>
</evidence>
<dbReference type="AlphaFoldDB" id="A0A6J7CUQ5"/>